<organism evidence="1 2">
    <name type="scientific">Gigaspora margarita</name>
    <dbReference type="NCBI Taxonomy" id="4874"/>
    <lineage>
        <taxon>Eukaryota</taxon>
        <taxon>Fungi</taxon>
        <taxon>Fungi incertae sedis</taxon>
        <taxon>Mucoromycota</taxon>
        <taxon>Glomeromycotina</taxon>
        <taxon>Glomeromycetes</taxon>
        <taxon>Diversisporales</taxon>
        <taxon>Gigasporaceae</taxon>
        <taxon>Gigaspora</taxon>
    </lineage>
</organism>
<accession>A0ABN7XLE0</accession>
<keyword evidence="2" id="KW-1185">Reference proteome</keyword>
<feature type="non-terminal residue" evidence="1">
    <location>
        <position position="1"/>
    </location>
</feature>
<dbReference type="Proteomes" id="UP000789901">
    <property type="component" value="Unassembled WGS sequence"/>
</dbReference>
<name>A0ABN7XLE0_GIGMA</name>
<dbReference type="EMBL" id="CAJVQB010150626">
    <property type="protein sequence ID" value="CAG8855565.1"/>
    <property type="molecule type" value="Genomic_DNA"/>
</dbReference>
<proteinExistence type="predicted"/>
<feature type="non-terminal residue" evidence="1">
    <location>
        <position position="48"/>
    </location>
</feature>
<comment type="caution">
    <text evidence="1">The sequence shown here is derived from an EMBL/GenBank/DDBJ whole genome shotgun (WGS) entry which is preliminary data.</text>
</comment>
<reference evidence="1 2" key="1">
    <citation type="submission" date="2021-06" db="EMBL/GenBank/DDBJ databases">
        <authorList>
            <person name="Kallberg Y."/>
            <person name="Tangrot J."/>
            <person name="Rosling A."/>
        </authorList>
    </citation>
    <scope>NUCLEOTIDE SEQUENCE [LARGE SCALE GENOMIC DNA]</scope>
    <source>
        <strain evidence="1 2">120-4 pot B 10/14</strain>
    </source>
</reference>
<gene>
    <name evidence="1" type="ORF">GMARGA_LOCUS44386</name>
</gene>
<protein>
    <submittedName>
        <fullName evidence="1">2327_t:CDS:1</fullName>
    </submittedName>
</protein>
<sequence>LPNNGSNSRTKKMRIINSEFQLPLRDNTKLNLPLHINTTKKNLTLGEK</sequence>
<evidence type="ECO:0000313" key="1">
    <source>
        <dbReference type="EMBL" id="CAG8855565.1"/>
    </source>
</evidence>
<evidence type="ECO:0000313" key="2">
    <source>
        <dbReference type="Proteomes" id="UP000789901"/>
    </source>
</evidence>